<dbReference type="EMBL" id="WSZK01000012">
    <property type="protein sequence ID" value="MWG33909.1"/>
    <property type="molecule type" value="Genomic_DNA"/>
</dbReference>
<dbReference type="RefSeq" id="WP_158203631.1">
    <property type="nucleotide sequence ID" value="NZ_WSZK01000012.1"/>
</dbReference>
<keyword evidence="2" id="KW-1185">Reference proteome</keyword>
<dbReference type="Proteomes" id="UP000451471">
    <property type="component" value="Unassembled WGS sequence"/>
</dbReference>
<evidence type="ECO:0000313" key="2">
    <source>
        <dbReference type="Proteomes" id="UP000451471"/>
    </source>
</evidence>
<comment type="caution">
    <text evidence="1">The sequence shown here is derived from an EMBL/GenBank/DDBJ whole genome shotgun (WGS) entry which is preliminary data.</text>
</comment>
<accession>A0A6B0GKG2</accession>
<reference evidence="1 2" key="1">
    <citation type="submission" date="2019-12" db="EMBL/GenBank/DDBJ databases">
        <title>Halocatena pleomorpha gen. nov. sp. nov., an extremely halophilic archaeon of family Halobacteriaceae isolated from saltpan soil.</title>
        <authorList>
            <person name="Pal Y."/>
            <person name="Verma A."/>
            <person name="Krishnamurthi S."/>
            <person name="Kumar P."/>
        </authorList>
    </citation>
    <scope>NUCLEOTIDE SEQUENCE [LARGE SCALE GENOMIC DNA]</scope>
    <source>
        <strain evidence="1 2">JCM 16495</strain>
    </source>
</reference>
<dbReference type="AlphaFoldDB" id="A0A6B0GKG2"/>
<evidence type="ECO:0000313" key="1">
    <source>
        <dbReference type="EMBL" id="MWG33909.1"/>
    </source>
</evidence>
<dbReference type="OrthoDB" id="280272at2157"/>
<gene>
    <name evidence="1" type="ORF">GQS65_05270</name>
</gene>
<proteinExistence type="predicted"/>
<sequence>MGLVGASCPNCGESTYLSVPTGRAFVGTERASQREGLVEEESTCEHCGATFPFVHGPTEG</sequence>
<organism evidence="1 2">
    <name type="scientific">Halomarina oriensis</name>
    <dbReference type="NCBI Taxonomy" id="671145"/>
    <lineage>
        <taxon>Archaea</taxon>
        <taxon>Methanobacteriati</taxon>
        <taxon>Methanobacteriota</taxon>
        <taxon>Stenosarchaea group</taxon>
        <taxon>Halobacteria</taxon>
        <taxon>Halobacteriales</taxon>
        <taxon>Natronomonadaceae</taxon>
        <taxon>Halomarina</taxon>
    </lineage>
</organism>
<name>A0A6B0GKG2_9EURY</name>
<protein>
    <submittedName>
        <fullName evidence="1">Uncharacterized protein</fullName>
    </submittedName>
</protein>